<dbReference type="Pfam" id="PF07179">
    <property type="entry name" value="SseB"/>
    <property type="match status" value="1"/>
</dbReference>
<sequence>MRVSVTRDGLELPDGVVPQLREFDVEEYTPLTTVLEGCGLPLSFVDGAGLWTVVAGRAESVVAVVRQVPRADGRGFLPEVLFALDRSCGELAAEDGVLRLAFRSTPGPLADVLAPARDGRLWRPSARGGAVDNTPVADAVARFSERPGQRTMIEVLRTCLSGELLMDVTGSDPSAPAVRSFAGSDGARALGVFTSQAELSRFLEGGPTAGPPQSLALPGVVALETALMDPAVERVYVDPAGPTCGLVRDDLAFALQGPPNALLRDVVVRQGSQQELFTAMLGESVLFLAESERDGRRELVTVPGEGTGSTGVHLAVFTSAAEVAAFDPEVSARASSTGWVAELVFGRRLGGMVIDPAGPSASIGAFQLWHILANPSLDRGTEHSGQERRTGA</sequence>
<feature type="domain" description="SseB protein N-terminal" evidence="1">
    <location>
        <begin position="138"/>
        <end position="250"/>
    </location>
</feature>
<dbReference type="EMBL" id="CP024915">
    <property type="protein sequence ID" value="AUZ86845.1"/>
    <property type="molecule type" value="Genomic_DNA"/>
</dbReference>
<evidence type="ECO:0000259" key="1">
    <source>
        <dbReference type="Pfam" id="PF07179"/>
    </source>
</evidence>
<organism evidence="2 3">
    <name type="scientific">Arthrobacter agilis</name>
    <dbReference type="NCBI Taxonomy" id="37921"/>
    <lineage>
        <taxon>Bacteria</taxon>
        <taxon>Bacillati</taxon>
        <taxon>Actinomycetota</taxon>
        <taxon>Actinomycetes</taxon>
        <taxon>Micrococcales</taxon>
        <taxon>Micrococcaceae</taxon>
        <taxon>Arthrobacter</taxon>
    </lineage>
</organism>
<evidence type="ECO:0000313" key="2">
    <source>
        <dbReference type="EMBL" id="AUZ86845.1"/>
    </source>
</evidence>
<proteinExistence type="predicted"/>
<dbReference type="Proteomes" id="UP000239187">
    <property type="component" value="Chromosome"/>
</dbReference>
<evidence type="ECO:0000313" key="3">
    <source>
        <dbReference type="Proteomes" id="UP000239187"/>
    </source>
</evidence>
<gene>
    <name evidence="2" type="ORF">CVO76_03705</name>
</gene>
<dbReference type="InterPro" id="IPR009839">
    <property type="entry name" value="SseB_N"/>
</dbReference>
<protein>
    <recommendedName>
        <fullName evidence="1">SseB protein N-terminal domain-containing protein</fullName>
    </recommendedName>
</protein>
<dbReference type="AlphaFoldDB" id="A0A2L0UC69"/>
<reference evidence="2 3" key="1">
    <citation type="submission" date="2017-11" db="EMBL/GenBank/DDBJ databases">
        <title>Draft genome of Arthrobacter agilis strain UMCV2, a plant growth-promoting rhizobacterium and biocontrol capacity of phytopathogenic fungi.</title>
        <authorList>
            <person name="Martinez-Camara R."/>
            <person name="Santoyo G."/>
            <person name="Moreno-Hagelsieb G."/>
            <person name="Valencia-Cantero E."/>
        </authorList>
    </citation>
    <scope>NUCLEOTIDE SEQUENCE [LARGE SCALE GENOMIC DNA]</scope>
    <source>
        <strain evidence="2 3">UMCV2</strain>
    </source>
</reference>
<accession>A0A2L0UC69</accession>
<name>A0A2L0UC69_9MICC</name>